<feature type="transmembrane region" description="Helical" evidence="1">
    <location>
        <begin position="89"/>
        <end position="108"/>
    </location>
</feature>
<dbReference type="Gene3D" id="1.10.260.40">
    <property type="entry name" value="lambda repressor-like DNA-binding domains"/>
    <property type="match status" value="1"/>
</dbReference>
<proteinExistence type="predicted"/>
<dbReference type="AlphaFoldDB" id="A0AA37T3J5"/>
<feature type="domain" description="HTH cro/C1-type" evidence="2">
    <location>
        <begin position="3"/>
        <end position="56"/>
    </location>
</feature>
<keyword evidence="4" id="KW-1185">Reference proteome</keyword>
<dbReference type="CDD" id="cd00093">
    <property type="entry name" value="HTH_XRE"/>
    <property type="match status" value="1"/>
</dbReference>
<dbReference type="GO" id="GO:0003677">
    <property type="term" value="F:DNA binding"/>
    <property type="evidence" value="ECO:0007669"/>
    <property type="project" value="InterPro"/>
</dbReference>
<keyword evidence="1" id="KW-0812">Transmembrane</keyword>
<dbReference type="Proteomes" id="UP001156601">
    <property type="component" value="Unassembled WGS sequence"/>
</dbReference>
<dbReference type="Pfam" id="PF01381">
    <property type="entry name" value="HTH_3"/>
    <property type="match status" value="1"/>
</dbReference>
<dbReference type="EMBL" id="BSOT01000020">
    <property type="protein sequence ID" value="GLR73091.1"/>
    <property type="molecule type" value="Genomic_DNA"/>
</dbReference>
<organism evidence="3 4">
    <name type="scientific">Agaribacter marinus</name>
    <dbReference type="NCBI Taxonomy" id="1431249"/>
    <lineage>
        <taxon>Bacteria</taxon>
        <taxon>Pseudomonadati</taxon>
        <taxon>Pseudomonadota</taxon>
        <taxon>Gammaproteobacteria</taxon>
        <taxon>Alteromonadales</taxon>
        <taxon>Alteromonadaceae</taxon>
        <taxon>Agaribacter</taxon>
    </lineage>
</organism>
<evidence type="ECO:0000313" key="4">
    <source>
        <dbReference type="Proteomes" id="UP001156601"/>
    </source>
</evidence>
<name>A0AA37T3J5_9ALTE</name>
<dbReference type="PROSITE" id="PS50943">
    <property type="entry name" value="HTH_CROC1"/>
    <property type="match status" value="1"/>
</dbReference>
<reference evidence="3" key="1">
    <citation type="journal article" date="2014" name="Int. J. Syst. Evol. Microbiol.">
        <title>Complete genome sequence of Corynebacterium casei LMG S-19264T (=DSM 44701T), isolated from a smear-ripened cheese.</title>
        <authorList>
            <consortium name="US DOE Joint Genome Institute (JGI-PGF)"/>
            <person name="Walter F."/>
            <person name="Albersmeier A."/>
            <person name="Kalinowski J."/>
            <person name="Ruckert C."/>
        </authorList>
    </citation>
    <scope>NUCLEOTIDE SEQUENCE</scope>
    <source>
        <strain evidence="3">NBRC 110023</strain>
    </source>
</reference>
<gene>
    <name evidence="3" type="ORF">GCM10007852_39990</name>
</gene>
<protein>
    <recommendedName>
        <fullName evidence="2">HTH cro/C1-type domain-containing protein</fullName>
    </recommendedName>
</protein>
<feature type="transmembrane region" description="Helical" evidence="1">
    <location>
        <begin position="114"/>
        <end position="132"/>
    </location>
</feature>
<dbReference type="SMART" id="SM00530">
    <property type="entry name" value="HTH_XRE"/>
    <property type="match status" value="1"/>
</dbReference>
<accession>A0AA37T3J5</accession>
<comment type="caution">
    <text evidence="3">The sequence shown here is derived from an EMBL/GenBank/DDBJ whole genome shotgun (WGS) entry which is preliminary data.</text>
</comment>
<evidence type="ECO:0000259" key="2">
    <source>
        <dbReference type="PROSITE" id="PS50943"/>
    </source>
</evidence>
<evidence type="ECO:0000256" key="1">
    <source>
        <dbReference type="SAM" id="Phobius"/>
    </source>
</evidence>
<keyword evidence="1" id="KW-0472">Membrane</keyword>
<sequence>MIVKKLRMKRSWSQEQLAEFCGLNVRTIQRVESGNKASIETLMCLASVFEVDISTLTEEITVIDKGSEDWKKLPWWFRMSLAGSRSKRSATIAEFIMILLGFVSWIVIEPDTFITPFIFLFAYLMSWINRYGDVKQVW</sequence>
<dbReference type="InterPro" id="IPR010982">
    <property type="entry name" value="Lambda_DNA-bd_dom_sf"/>
</dbReference>
<dbReference type="InterPro" id="IPR001387">
    <property type="entry name" value="Cro/C1-type_HTH"/>
</dbReference>
<reference evidence="3" key="2">
    <citation type="submission" date="2023-01" db="EMBL/GenBank/DDBJ databases">
        <title>Draft genome sequence of Agaribacter marinus strain NBRC 110023.</title>
        <authorList>
            <person name="Sun Q."/>
            <person name="Mori K."/>
        </authorList>
    </citation>
    <scope>NUCLEOTIDE SEQUENCE</scope>
    <source>
        <strain evidence="3">NBRC 110023</strain>
    </source>
</reference>
<dbReference type="SUPFAM" id="SSF47413">
    <property type="entry name" value="lambda repressor-like DNA-binding domains"/>
    <property type="match status" value="1"/>
</dbReference>
<dbReference type="RefSeq" id="WP_284219519.1">
    <property type="nucleotide sequence ID" value="NZ_BSOT01000020.1"/>
</dbReference>
<evidence type="ECO:0000313" key="3">
    <source>
        <dbReference type="EMBL" id="GLR73091.1"/>
    </source>
</evidence>
<keyword evidence="1" id="KW-1133">Transmembrane helix</keyword>